<dbReference type="Proteomes" id="UP000075260">
    <property type="component" value="Unassembled WGS sequence"/>
</dbReference>
<dbReference type="PANTHER" id="PTHR30589:SF0">
    <property type="entry name" value="PHOSPHATIDYLGLYCEROL--PROLIPOPROTEIN DIACYLGLYCERYL TRANSFERASE"/>
    <property type="match status" value="1"/>
</dbReference>
<dbReference type="GO" id="GO:0008961">
    <property type="term" value="F:phosphatidylglycerol-prolipoprotein diacylglyceryl transferase activity"/>
    <property type="evidence" value="ECO:0007669"/>
    <property type="project" value="UniProtKB-UniRule"/>
</dbReference>
<comment type="similarity">
    <text evidence="1 7">Belongs to the Lgt family.</text>
</comment>
<dbReference type="Pfam" id="PF01790">
    <property type="entry name" value="LGT"/>
    <property type="match status" value="1"/>
</dbReference>
<keyword evidence="6 7" id="KW-0472">Membrane</keyword>
<evidence type="ECO:0000256" key="6">
    <source>
        <dbReference type="ARBA" id="ARBA00023136"/>
    </source>
</evidence>
<keyword evidence="5 7" id="KW-1133">Transmembrane helix</keyword>
<evidence type="ECO:0000256" key="8">
    <source>
        <dbReference type="SAM" id="MobiDB-lite"/>
    </source>
</evidence>
<dbReference type="UniPathway" id="UPA00664"/>
<evidence type="ECO:0000256" key="3">
    <source>
        <dbReference type="ARBA" id="ARBA00022679"/>
    </source>
</evidence>
<evidence type="ECO:0000256" key="4">
    <source>
        <dbReference type="ARBA" id="ARBA00022692"/>
    </source>
</evidence>
<dbReference type="InterPro" id="IPR001640">
    <property type="entry name" value="Lgt"/>
</dbReference>
<dbReference type="EC" id="2.5.1.145" evidence="7"/>
<keyword evidence="4 7" id="KW-0812">Transmembrane</keyword>
<comment type="function">
    <text evidence="7">Catalyzes the transfer of the diacylglyceryl group from phosphatidylglycerol to the sulfhydryl group of the N-terminal cysteine of a prolipoprotein, the first step in the formation of mature lipoproteins.</text>
</comment>
<evidence type="ECO:0000256" key="1">
    <source>
        <dbReference type="ARBA" id="ARBA00007150"/>
    </source>
</evidence>
<dbReference type="EMBL" id="JEMA01000351">
    <property type="protein sequence ID" value="KYF71206.1"/>
    <property type="molecule type" value="Genomic_DNA"/>
</dbReference>
<dbReference type="GO" id="GO:0042158">
    <property type="term" value="P:lipoprotein biosynthetic process"/>
    <property type="evidence" value="ECO:0007669"/>
    <property type="project" value="UniProtKB-UniRule"/>
</dbReference>
<feature type="compositionally biased region" description="Low complexity" evidence="8">
    <location>
        <begin position="270"/>
        <end position="282"/>
    </location>
</feature>
<evidence type="ECO:0000313" key="10">
    <source>
        <dbReference type="Proteomes" id="UP000075260"/>
    </source>
</evidence>
<sequence length="282" mass="31327">MHRAMHFMIPYIPQPTLELGPLRVYSFGVLVAFGIFVGVQVLKRRSVREGLDLDISGRMLAWVLVGGFLGAHLVDRLVYFPSDTLADPWSLLRIWEGLSSFGGFLGAVVGAALFVRRHRARLEGRAWRYVDAIAFALPFGWTIGRFGCFLAFDHPGKVTTFFLGQQYTDGFIRHNLGLEEALYMIPVTVVIAALGQRSRPAGFFAGLLAVLYAPVRFLLEFLRIVDVRYAGLTPGQYGAIALFVAGVILLIRSSRVRPAAGRPREDLGQPRRSPARALRPSR</sequence>
<comment type="subcellular location">
    <subcellularLocation>
        <location evidence="7">Cell membrane</location>
        <topology evidence="7">Multi-pass membrane protein</topology>
    </subcellularLocation>
</comment>
<gene>
    <name evidence="7" type="primary">lgt</name>
    <name evidence="9" type="ORF">BE15_21910</name>
</gene>
<dbReference type="GO" id="GO:0005886">
    <property type="term" value="C:plasma membrane"/>
    <property type="evidence" value="ECO:0007669"/>
    <property type="project" value="UniProtKB-SubCell"/>
</dbReference>
<evidence type="ECO:0000313" key="9">
    <source>
        <dbReference type="EMBL" id="KYF71206.1"/>
    </source>
</evidence>
<proteinExistence type="inferred from homology"/>
<keyword evidence="3 7" id="KW-0808">Transferase</keyword>
<feature type="transmembrane region" description="Helical" evidence="7">
    <location>
        <begin position="24"/>
        <end position="43"/>
    </location>
</feature>
<dbReference type="OrthoDB" id="5494223at2"/>
<reference evidence="9 10" key="1">
    <citation type="submission" date="2014-02" db="EMBL/GenBank/DDBJ databases">
        <title>The small core and large imbalanced accessory genome model reveals a collaborative survival strategy of Sorangium cellulosum strains in nature.</title>
        <authorList>
            <person name="Han K."/>
            <person name="Peng R."/>
            <person name="Blom J."/>
            <person name="Li Y.-Z."/>
        </authorList>
    </citation>
    <scope>NUCLEOTIDE SEQUENCE [LARGE SCALE GENOMIC DNA]</scope>
    <source>
        <strain evidence="9 10">So0008-312</strain>
    </source>
</reference>
<evidence type="ECO:0000256" key="5">
    <source>
        <dbReference type="ARBA" id="ARBA00022989"/>
    </source>
</evidence>
<dbReference type="HAMAP" id="MF_01147">
    <property type="entry name" value="Lgt"/>
    <property type="match status" value="1"/>
</dbReference>
<feature type="transmembrane region" description="Helical" evidence="7">
    <location>
        <begin position="55"/>
        <end position="74"/>
    </location>
</feature>
<dbReference type="AlphaFoldDB" id="A0A150QU95"/>
<organism evidence="9 10">
    <name type="scientific">Sorangium cellulosum</name>
    <name type="common">Polyangium cellulosum</name>
    <dbReference type="NCBI Taxonomy" id="56"/>
    <lineage>
        <taxon>Bacteria</taxon>
        <taxon>Pseudomonadati</taxon>
        <taxon>Myxococcota</taxon>
        <taxon>Polyangia</taxon>
        <taxon>Polyangiales</taxon>
        <taxon>Polyangiaceae</taxon>
        <taxon>Sorangium</taxon>
    </lineage>
</organism>
<evidence type="ECO:0000256" key="7">
    <source>
        <dbReference type="HAMAP-Rule" id="MF_01147"/>
    </source>
</evidence>
<evidence type="ECO:0000256" key="2">
    <source>
        <dbReference type="ARBA" id="ARBA00022475"/>
    </source>
</evidence>
<comment type="pathway">
    <text evidence="7">Protein modification; lipoprotein biosynthesis (diacylglyceryl transfer).</text>
</comment>
<feature type="transmembrane region" description="Helical" evidence="7">
    <location>
        <begin position="231"/>
        <end position="251"/>
    </location>
</feature>
<dbReference type="PANTHER" id="PTHR30589">
    <property type="entry name" value="PROLIPOPROTEIN DIACYLGLYCERYL TRANSFERASE"/>
    <property type="match status" value="1"/>
</dbReference>
<accession>A0A150QU95</accession>
<feature type="transmembrane region" description="Helical" evidence="7">
    <location>
        <begin position="172"/>
        <end position="194"/>
    </location>
</feature>
<name>A0A150QU95_SORCE</name>
<keyword evidence="2 7" id="KW-1003">Cell membrane</keyword>
<protein>
    <recommendedName>
        <fullName evidence="7">Phosphatidylglycerol--prolipoprotein diacylglyceryl transferase</fullName>
        <ecNumber evidence="7">2.5.1.145</ecNumber>
    </recommendedName>
</protein>
<feature type="transmembrane region" description="Helical" evidence="7">
    <location>
        <begin position="127"/>
        <end position="152"/>
    </location>
</feature>
<feature type="transmembrane region" description="Helical" evidence="7">
    <location>
        <begin position="201"/>
        <end position="219"/>
    </location>
</feature>
<comment type="catalytic activity">
    <reaction evidence="7">
        <text>L-cysteinyl-[prolipoprotein] + a 1,2-diacyl-sn-glycero-3-phospho-(1'-sn-glycerol) = an S-1,2-diacyl-sn-glyceryl-L-cysteinyl-[prolipoprotein] + sn-glycerol 1-phosphate + H(+)</text>
        <dbReference type="Rhea" id="RHEA:56712"/>
        <dbReference type="Rhea" id="RHEA-COMP:14679"/>
        <dbReference type="Rhea" id="RHEA-COMP:14680"/>
        <dbReference type="ChEBI" id="CHEBI:15378"/>
        <dbReference type="ChEBI" id="CHEBI:29950"/>
        <dbReference type="ChEBI" id="CHEBI:57685"/>
        <dbReference type="ChEBI" id="CHEBI:64716"/>
        <dbReference type="ChEBI" id="CHEBI:140658"/>
        <dbReference type="EC" id="2.5.1.145"/>
    </reaction>
</comment>
<feature type="binding site" evidence="7">
    <location>
        <position position="145"/>
    </location>
    <ligand>
        <name>a 1,2-diacyl-sn-glycero-3-phospho-(1'-sn-glycerol)</name>
        <dbReference type="ChEBI" id="CHEBI:64716"/>
    </ligand>
</feature>
<feature type="region of interest" description="Disordered" evidence="8">
    <location>
        <begin position="260"/>
        <end position="282"/>
    </location>
</feature>
<feature type="transmembrane region" description="Helical" evidence="7">
    <location>
        <begin position="94"/>
        <end position="115"/>
    </location>
</feature>
<comment type="caution">
    <text evidence="9">The sequence shown here is derived from an EMBL/GenBank/DDBJ whole genome shotgun (WGS) entry which is preliminary data.</text>
</comment>